<proteinExistence type="predicted"/>
<name>A0ABX5NCS8_SERMA</name>
<accession>A0ABX5NCS8</accession>
<dbReference type="EMBL" id="QJQB01000452">
    <property type="protein sequence ID" value="PYA61482.1"/>
    <property type="molecule type" value="Genomic_DNA"/>
</dbReference>
<protein>
    <submittedName>
        <fullName evidence="1">TIGR01212 family radical SAM protein</fullName>
    </submittedName>
</protein>
<dbReference type="Proteomes" id="UP000247823">
    <property type="component" value="Unassembled WGS sequence"/>
</dbReference>
<reference evidence="1" key="2">
    <citation type="submission" date="2018-06" db="EMBL/GenBank/DDBJ databases">
        <authorList>
            <person name="Martins R.C."/>
            <person name="Perdigao-Neto L.V."/>
            <person name="Costa S.F."/>
            <person name="Levin A.S.S."/>
        </authorList>
    </citation>
    <scope>NUCLEOTIDE SEQUENCE</scope>
    <source>
        <strain evidence="1">1283</strain>
    </source>
</reference>
<gene>
    <name evidence="1" type="ORF">DMW51_20270</name>
</gene>
<keyword evidence="2" id="KW-1185">Reference proteome</keyword>
<feature type="non-terminal residue" evidence="1">
    <location>
        <position position="1"/>
    </location>
</feature>
<sequence length="54" mass="5953">VYHRLSASARRPTLLAPLWCENRWSGMQAVGAYLQQYGGQGSALDAALRYSPTL</sequence>
<evidence type="ECO:0000313" key="2">
    <source>
        <dbReference type="Proteomes" id="UP000247823"/>
    </source>
</evidence>
<comment type="caution">
    <text evidence="1">The sequence shown here is derived from an EMBL/GenBank/DDBJ whole genome shotgun (WGS) entry which is preliminary data.</text>
</comment>
<organism evidence="1 2">
    <name type="scientific">Serratia marcescens</name>
    <dbReference type="NCBI Taxonomy" id="615"/>
    <lineage>
        <taxon>Bacteria</taxon>
        <taxon>Pseudomonadati</taxon>
        <taxon>Pseudomonadota</taxon>
        <taxon>Gammaproteobacteria</taxon>
        <taxon>Enterobacterales</taxon>
        <taxon>Yersiniaceae</taxon>
        <taxon>Serratia</taxon>
    </lineage>
</organism>
<reference evidence="1" key="1">
    <citation type="submission" date="2018-06" db="EMBL/GenBank/DDBJ databases">
        <title>Serratia marcescens genome sequencing and assembly.</title>
        <authorList>
            <person name="Martins R.C.R."/>
            <person name="Perdigao-Neto L.V."/>
            <person name="Costa S.F."/>
            <person name="Levin A.S.S."/>
        </authorList>
    </citation>
    <scope>NUCLEOTIDE SEQUENCE</scope>
    <source>
        <strain evidence="1">1283</strain>
    </source>
</reference>
<evidence type="ECO:0000313" key="1">
    <source>
        <dbReference type="EMBL" id="PYA61482.1"/>
    </source>
</evidence>